<dbReference type="FunFam" id="3.40.50.2000:FF:000020">
    <property type="entry name" value="Glycosyltransferase"/>
    <property type="match status" value="1"/>
</dbReference>
<dbReference type="PANTHER" id="PTHR48048">
    <property type="entry name" value="GLYCOSYLTRANSFERASE"/>
    <property type="match status" value="1"/>
</dbReference>
<evidence type="ECO:0000256" key="3">
    <source>
        <dbReference type="RuleBase" id="RU003718"/>
    </source>
</evidence>
<dbReference type="Proteomes" id="UP000655225">
    <property type="component" value="Unassembled WGS sequence"/>
</dbReference>
<gene>
    <name evidence="5" type="ORF">HHK36_030327</name>
</gene>
<dbReference type="InterPro" id="IPR050481">
    <property type="entry name" value="UDP-glycosyltransf_plant"/>
</dbReference>
<proteinExistence type="inferred from homology"/>
<name>A0A834Y7E9_TETSI</name>
<reference evidence="5 6" key="1">
    <citation type="submission" date="2020-04" db="EMBL/GenBank/DDBJ databases">
        <title>Plant Genome Project.</title>
        <authorList>
            <person name="Zhang R.-G."/>
        </authorList>
    </citation>
    <scope>NUCLEOTIDE SEQUENCE [LARGE SCALE GENOMIC DNA]</scope>
    <source>
        <strain evidence="5">YNK0</strain>
        <tissue evidence="5">Leaf</tissue>
    </source>
</reference>
<evidence type="ECO:0000313" key="6">
    <source>
        <dbReference type="Proteomes" id="UP000655225"/>
    </source>
</evidence>
<sequence length="482" mass="52900">MKESVVLYPAPGMGHVISMVELGKLILRHHNHQFSITILITTGSFDTTATTSYINHISRTNPSITFHHFPSISVSLDASPNRSRMAIAFEFTRLNDPNVRHALQAISETSTIRALVIDFFCTSALHVASDFNIPTYYFFTSGAAVLAAFLYFPTIHNQTTKSFKDLTTTHLHFPGLTPIRASDMPHPILDRGDQAYHDMLYFASHLPKSKGIIVNTFDSLEPKVLQAIAEGICIPDAPTPPVYYIGPLIANDRTGEGGDGGGSPGLSNCLSWLDAQPSRSVVFLCFGSWGTFSAAQVKEIAIGLEKSGHRFLWVVRNPSTDGNIDLFSAAEDPDLDALLPEGFLDRTQGRGLVIKSWAPQVAVLSRESVGGFVTHCGWNSVLEAVCAGVPMVAWPLYAEQHMNKAILVEDMKLAMPMEHSNDNGFVSSTEVNNRVRELMDSEEGRALRRRSQEMKESAIAAWSEFGSSMAALTELAQSWKRG</sequence>
<dbReference type="OrthoDB" id="5835829at2759"/>
<dbReference type="AlphaFoldDB" id="A0A834Y7E9"/>
<dbReference type="OMA" id="ENTLVGC"/>
<dbReference type="EC" id="2.4.1.-" evidence="4"/>
<keyword evidence="6" id="KW-1185">Reference proteome</keyword>
<protein>
    <recommendedName>
        <fullName evidence="4">Glycosyltransferase</fullName>
        <ecNumber evidence="4">2.4.1.-</ecNumber>
    </recommendedName>
</protein>
<dbReference type="EMBL" id="JABCRI010000024">
    <property type="protein sequence ID" value="KAF8376956.1"/>
    <property type="molecule type" value="Genomic_DNA"/>
</dbReference>
<evidence type="ECO:0000256" key="2">
    <source>
        <dbReference type="ARBA" id="ARBA00022679"/>
    </source>
</evidence>
<dbReference type="Pfam" id="PF00201">
    <property type="entry name" value="UDPGT"/>
    <property type="match status" value="1"/>
</dbReference>
<keyword evidence="3" id="KW-0328">Glycosyltransferase</keyword>
<evidence type="ECO:0000313" key="5">
    <source>
        <dbReference type="EMBL" id="KAF8376956.1"/>
    </source>
</evidence>
<dbReference type="InterPro" id="IPR035595">
    <property type="entry name" value="UDP_glycos_trans_CS"/>
</dbReference>
<keyword evidence="2 3" id="KW-0808">Transferase</keyword>
<dbReference type="Gene3D" id="3.40.50.2000">
    <property type="entry name" value="Glycogen Phosphorylase B"/>
    <property type="match status" value="2"/>
</dbReference>
<dbReference type="PANTHER" id="PTHR48048:SF20">
    <property type="entry name" value="GLYCOSYLTRANSFERASE"/>
    <property type="match status" value="1"/>
</dbReference>
<comment type="similarity">
    <text evidence="1 3">Belongs to the UDP-glycosyltransferase family.</text>
</comment>
<dbReference type="InterPro" id="IPR002213">
    <property type="entry name" value="UDP_glucos_trans"/>
</dbReference>
<evidence type="ECO:0000256" key="4">
    <source>
        <dbReference type="RuleBase" id="RU362057"/>
    </source>
</evidence>
<dbReference type="GO" id="GO:0035251">
    <property type="term" value="F:UDP-glucosyltransferase activity"/>
    <property type="evidence" value="ECO:0007669"/>
    <property type="project" value="InterPro"/>
</dbReference>
<dbReference type="FunFam" id="3.40.50.2000:FF:000095">
    <property type="entry name" value="Glycosyltransferase"/>
    <property type="match status" value="1"/>
</dbReference>
<dbReference type="SUPFAM" id="SSF53756">
    <property type="entry name" value="UDP-Glycosyltransferase/glycogen phosphorylase"/>
    <property type="match status" value="1"/>
</dbReference>
<evidence type="ECO:0000256" key="1">
    <source>
        <dbReference type="ARBA" id="ARBA00009995"/>
    </source>
</evidence>
<comment type="caution">
    <text evidence="5">The sequence shown here is derived from an EMBL/GenBank/DDBJ whole genome shotgun (WGS) entry which is preliminary data.</text>
</comment>
<organism evidence="5 6">
    <name type="scientific">Tetracentron sinense</name>
    <name type="common">Spur-leaf</name>
    <dbReference type="NCBI Taxonomy" id="13715"/>
    <lineage>
        <taxon>Eukaryota</taxon>
        <taxon>Viridiplantae</taxon>
        <taxon>Streptophyta</taxon>
        <taxon>Embryophyta</taxon>
        <taxon>Tracheophyta</taxon>
        <taxon>Spermatophyta</taxon>
        <taxon>Magnoliopsida</taxon>
        <taxon>Trochodendrales</taxon>
        <taxon>Trochodendraceae</taxon>
        <taxon>Tetracentron</taxon>
    </lineage>
</organism>
<dbReference type="CDD" id="cd03784">
    <property type="entry name" value="GT1_Gtf-like"/>
    <property type="match status" value="1"/>
</dbReference>
<dbReference type="PROSITE" id="PS00375">
    <property type="entry name" value="UDPGT"/>
    <property type="match status" value="1"/>
</dbReference>
<accession>A0A834Y7E9</accession>